<dbReference type="RefSeq" id="WP_205307092.1">
    <property type="nucleotide sequence ID" value="NZ_BAAAVF010000009.1"/>
</dbReference>
<dbReference type="InterPro" id="IPR000801">
    <property type="entry name" value="Esterase-like"/>
</dbReference>
<proteinExistence type="predicted"/>
<keyword evidence="2" id="KW-1185">Reference proteome</keyword>
<accession>A0ABS2LG61</accession>
<sequence>MTTVPLPSPATPPRAPRSRRRIAALLAGVVGAGGAVVGLPLAVAGPVAAAEQGTLVPGSAPSEALGAGGAVDYTVYLPPGYDEDAEQRYPTVYLLHGRGDTQAAWQRVATDLDELIGTEAIQPLVVVMPDAPWNDRGSWYTDSAYEGADGAGPGGGTGAGFQVETALTRDLVGHVDATYRTVADREARAVGGYSMGGAGALRLTLAHQDEFSAGIVLSPAVYVPQPPADSSARDHGGYGVGHELFSPERYTELSYPAALAALDPALPVHLFVAVGDDEWANPDPAEASHDIDFESAQLYNTARRVPGVTAELRVLDGGHDWDVWQPAFREAIVDVSSRLRTEPTVPWDAELLGSAGDDRAGGILPTPDGGTTVALNLAGAWAGSQPVGGLDVVLARRDADGATLWQHPIATAADERAYGVVAGRAGTTLVAGYTKGDLDGKHAGTTRDDGFVAAVTAAGERAWTLQTGDPAAADRFYAVASDGAGGAYVAGYTSGTVPGGTSAGDKDAIVGRVAADGELLWLRQVGGAGEDKALAVASGPDGSVYVGGVAGQGMPGVQAAGANDGWVARYDGAGELVWLRGVATSANDQVSGLVARADGSVVAVGHTRGALGGESAGDNDVFARAFDARGEVLWTTQVGTATDDRGVAGVAGADGTVLVVGTTYGSLGTPVGGVDVFTLALAADGAPGPVTQLGTRERDGADEWDDANLFAAAAPGADGVWLSGLTFGAPAGLVNAGAGDVFVSRVEFATGPSVPSTEVGVEATARCVGGRAQVSVRALNGGDHPVDVAVSTPFGSKKFVGVGAGKSAQQTFSARVPAIKAGAATVTVSEPAGPVEVLAPYAATDCGA</sequence>
<dbReference type="SUPFAM" id="SSF50998">
    <property type="entry name" value="Quinoprotein alcohol dehydrogenase-like"/>
    <property type="match status" value="1"/>
</dbReference>
<dbReference type="InterPro" id="IPR011047">
    <property type="entry name" value="Quinoprotein_ADH-like_sf"/>
</dbReference>
<name>A0ABS2LG61_9CELL</name>
<keyword evidence="1" id="KW-0378">Hydrolase</keyword>
<dbReference type="Gene3D" id="2.80.10.50">
    <property type="match status" value="1"/>
</dbReference>
<gene>
    <name evidence="1" type="ORF">JOD49_002023</name>
</gene>
<protein>
    <submittedName>
        <fullName evidence="1">S-formylglutathione hydrolase FrmB</fullName>
    </submittedName>
</protein>
<evidence type="ECO:0000313" key="1">
    <source>
        <dbReference type="EMBL" id="MBM7479103.1"/>
    </source>
</evidence>
<dbReference type="Gene3D" id="3.40.50.1820">
    <property type="entry name" value="alpha/beta hydrolase"/>
    <property type="match status" value="1"/>
</dbReference>
<dbReference type="InterPro" id="IPR050583">
    <property type="entry name" value="Mycobacterial_A85_antigen"/>
</dbReference>
<reference evidence="1 2" key="1">
    <citation type="submission" date="2021-01" db="EMBL/GenBank/DDBJ databases">
        <title>Sequencing the genomes of 1000 actinobacteria strains.</title>
        <authorList>
            <person name="Klenk H.-P."/>
        </authorList>
    </citation>
    <scope>NUCLEOTIDE SEQUENCE [LARGE SCALE GENOMIC DNA]</scope>
    <source>
        <strain evidence="1 2">DSM 46000</strain>
    </source>
</reference>
<dbReference type="InterPro" id="IPR029058">
    <property type="entry name" value="AB_hydrolase_fold"/>
</dbReference>
<dbReference type="EMBL" id="JAFBBO010000001">
    <property type="protein sequence ID" value="MBM7479103.1"/>
    <property type="molecule type" value="Genomic_DNA"/>
</dbReference>
<comment type="caution">
    <text evidence="1">The sequence shown here is derived from an EMBL/GenBank/DDBJ whole genome shotgun (WGS) entry which is preliminary data.</text>
</comment>
<dbReference type="SUPFAM" id="SSF53474">
    <property type="entry name" value="alpha/beta-Hydrolases"/>
    <property type="match status" value="1"/>
</dbReference>
<evidence type="ECO:0000313" key="2">
    <source>
        <dbReference type="Proteomes" id="UP000698059"/>
    </source>
</evidence>
<organism evidence="1 2">
    <name type="scientific">Oerskovia jenensis</name>
    <dbReference type="NCBI Taxonomy" id="162169"/>
    <lineage>
        <taxon>Bacteria</taxon>
        <taxon>Bacillati</taxon>
        <taxon>Actinomycetota</taxon>
        <taxon>Actinomycetes</taxon>
        <taxon>Micrococcales</taxon>
        <taxon>Cellulomonadaceae</taxon>
        <taxon>Oerskovia</taxon>
    </lineage>
</organism>
<dbReference type="GO" id="GO:0016787">
    <property type="term" value="F:hydrolase activity"/>
    <property type="evidence" value="ECO:0007669"/>
    <property type="project" value="UniProtKB-KW"/>
</dbReference>
<dbReference type="PANTHER" id="PTHR48098">
    <property type="entry name" value="ENTEROCHELIN ESTERASE-RELATED"/>
    <property type="match status" value="1"/>
</dbReference>
<dbReference type="Proteomes" id="UP000698059">
    <property type="component" value="Unassembled WGS sequence"/>
</dbReference>
<dbReference type="Pfam" id="PF00756">
    <property type="entry name" value="Esterase"/>
    <property type="match status" value="1"/>
</dbReference>
<dbReference type="PANTHER" id="PTHR48098:SF1">
    <property type="entry name" value="DIACYLGLYCEROL ACYLTRANSFERASE_MYCOLYLTRANSFERASE AG85A"/>
    <property type="match status" value="1"/>
</dbReference>